<dbReference type="Pfam" id="PF06179">
    <property type="entry name" value="Med22"/>
    <property type="match status" value="1"/>
</dbReference>
<evidence type="ECO:0000256" key="5">
    <source>
        <dbReference type="ARBA" id="ARBA00023242"/>
    </source>
</evidence>
<evidence type="ECO:0000313" key="6">
    <source>
        <dbReference type="EMBL" id="KAA8907131.1"/>
    </source>
</evidence>
<dbReference type="OMA" id="HNRINAN"/>
<evidence type="ECO:0008006" key="8">
    <source>
        <dbReference type="Google" id="ProtNLM"/>
    </source>
</evidence>
<evidence type="ECO:0000256" key="4">
    <source>
        <dbReference type="ARBA" id="ARBA00023163"/>
    </source>
</evidence>
<dbReference type="GeneID" id="54779468"/>
<keyword evidence="7" id="KW-1185">Reference proteome</keyword>
<evidence type="ECO:0000313" key="7">
    <source>
        <dbReference type="Proteomes" id="UP000449547"/>
    </source>
</evidence>
<comment type="subcellular location">
    <subcellularLocation>
        <location evidence="1">Nucleus</location>
    </subcellularLocation>
</comment>
<dbReference type="OrthoDB" id="203279at2759"/>
<dbReference type="Gene3D" id="6.10.280.160">
    <property type="entry name" value="Mediator of RNA polymerase II transcription subunit 22"/>
    <property type="match status" value="1"/>
</dbReference>
<evidence type="ECO:0000256" key="2">
    <source>
        <dbReference type="ARBA" id="ARBA00005942"/>
    </source>
</evidence>
<proteinExistence type="inferred from homology"/>
<dbReference type="EMBL" id="SWFT01000027">
    <property type="protein sequence ID" value="KAA8907131.1"/>
    <property type="molecule type" value="Genomic_DNA"/>
</dbReference>
<keyword evidence="5" id="KW-0539">Nucleus</keyword>
<dbReference type="RefSeq" id="XP_034014482.1">
    <property type="nucleotide sequence ID" value="XM_034159105.1"/>
</dbReference>
<dbReference type="AlphaFoldDB" id="A0A642UXA2"/>
<organism evidence="6 7">
    <name type="scientific">Diutina rugosa</name>
    <name type="common">Yeast</name>
    <name type="synonym">Candida rugosa</name>
    <dbReference type="NCBI Taxonomy" id="5481"/>
    <lineage>
        <taxon>Eukaryota</taxon>
        <taxon>Fungi</taxon>
        <taxon>Dikarya</taxon>
        <taxon>Ascomycota</taxon>
        <taxon>Saccharomycotina</taxon>
        <taxon>Pichiomycetes</taxon>
        <taxon>Debaryomycetaceae</taxon>
        <taxon>Diutina</taxon>
    </lineage>
</organism>
<keyword evidence="4" id="KW-0804">Transcription</keyword>
<gene>
    <name evidence="6" type="ORF">DIURU_000815</name>
</gene>
<dbReference type="GO" id="GO:0016592">
    <property type="term" value="C:mediator complex"/>
    <property type="evidence" value="ECO:0007669"/>
    <property type="project" value="InterPro"/>
</dbReference>
<dbReference type="InterPro" id="IPR009332">
    <property type="entry name" value="Med22"/>
</dbReference>
<evidence type="ECO:0000256" key="1">
    <source>
        <dbReference type="ARBA" id="ARBA00004123"/>
    </source>
</evidence>
<name>A0A642UXA2_DIURU</name>
<evidence type="ECO:0000256" key="3">
    <source>
        <dbReference type="ARBA" id="ARBA00023015"/>
    </source>
</evidence>
<dbReference type="GO" id="GO:0003712">
    <property type="term" value="F:transcription coregulator activity"/>
    <property type="evidence" value="ECO:0007669"/>
    <property type="project" value="InterPro"/>
</dbReference>
<keyword evidence="3" id="KW-0805">Transcription regulation</keyword>
<protein>
    <recommendedName>
        <fullName evidence="8">Mediator of RNA polymerase II transcription subunit 22</fullName>
    </recommendedName>
</protein>
<sequence length="113" mass="12625">MKPQSITLLKKIDSDVEQILNTFLNIFEISHSADKNREQLAVESLTIESDALNIIRLCEDLLNISRGLKEQWVLGSMKVDAAPSADDVDTDKVFCQFNALTEAISKFAKPEEA</sequence>
<dbReference type="GO" id="GO:0006357">
    <property type="term" value="P:regulation of transcription by RNA polymerase II"/>
    <property type="evidence" value="ECO:0007669"/>
    <property type="project" value="InterPro"/>
</dbReference>
<comment type="caution">
    <text evidence="6">The sequence shown here is derived from an EMBL/GenBank/DDBJ whole genome shotgun (WGS) entry which is preliminary data.</text>
</comment>
<dbReference type="Proteomes" id="UP000449547">
    <property type="component" value="Unassembled WGS sequence"/>
</dbReference>
<dbReference type="VEuPathDB" id="FungiDB:DIURU_000815"/>
<accession>A0A642UXA2</accession>
<reference evidence="6 7" key="1">
    <citation type="submission" date="2019-07" db="EMBL/GenBank/DDBJ databases">
        <title>Genome assembly of two rare yeast pathogens: Diutina rugosa and Trichomonascus ciferrii.</title>
        <authorList>
            <person name="Mixao V."/>
            <person name="Saus E."/>
            <person name="Hansen A."/>
            <person name="Lass-Flor C."/>
            <person name="Gabaldon T."/>
        </authorList>
    </citation>
    <scope>NUCLEOTIDE SEQUENCE [LARGE SCALE GENOMIC DNA]</scope>
    <source>
        <strain evidence="6 7">CBS 613</strain>
    </source>
</reference>
<comment type="similarity">
    <text evidence="2">Belongs to the Mediator complex subunit 22 family.</text>
</comment>